<gene>
    <name evidence="1" type="ORF">SAY86_026712</name>
</gene>
<organism evidence="1 2">
    <name type="scientific">Trapa natans</name>
    <name type="common">Water chestnut</name>
    <dbReference type="NCBI Taxonomy" id="22666"/>
    <lineage>
        <taxon>Eukaryota</taxon>
        <taxon>Viridiplantae</taxon>
        <taxon>Streptophyta</taxon>
        <taxon>Embryophyta</taxon>
        <taxon>Tracheophyta</taxon>
        <taxon>Spermatophyta</taxon>
        <taxon>Magnoliopsida</taxon>
        <taxon>eudicotyledons</taxon>
        <taxon>Gunneridae</taxon>
        <taxon>Pentapetalae</taxon>
        <taxon>rosids</taxon>
        <taxon>malvids</taxon>
        <taxon>Myrtales</taxon>
        <taxon>Lythraceae</taxon>
        <taxon>Trapa</taxon>
    </lineage>
</organism>
<keyword evidence="2" id="KW-1185">Reference proteome</keyword>
<proteinExistence type="predicted"/>
<comment type="caution">
    <text evidence="1">The sequence shown here is derived from an EMBL/GenBank/DDBJ whole genome shotgun (WGS) entry which is preliminary data.</text>
</comment>
<dbReference type="Proteomes" id="UP001346149">
    <property type="component" value="Unassembled WGS sequence"/>
</dbReference>
<reference evidence="1 2" key="1">
    <citation type="journal article" date="2023" name="Hortic Res">
        <title>Pangenome of water caltrop reveals structural variations and asymmetric subgenome divergence after allopolyploidization.</title>
        <authorList>
            <person name="Zhang X."/>
            <person name="Chen Y."/>
            <person name="Wang L."/>
            <person name="Yuan Y."/>
            <person name="Fang M."/>
            <person name="Shi L."/>
            <person name="Lu R."/>
            <person name="Comes H.P."/>
            <person name="Ma Y."/>
            <person name="Chen Y."/>
            <person name="Huang G."/>
            <person name="Zhou Y."/>
            <person name="Zheng Z."/>
            <person name="Qiu Y."/>
        </authorList>
    </citation>
    <scope>NUCLEOTIDE SEQUENCE [LARGE SCALE GENOMIC DNA]</scope>
    <source>
        <strain evidence="1">F231</strain>
    </source>
</reference>
<dbReference type="EMBL" id="JAXQNO010000023">
    <property type="protein sequence ID" value="KAK4765622.1"/>
    <property type="molecule type" value="Genomic_DNA"/>
</dbReference>
<sequence>METVGSFLFHNASSIPKQSGEARSLLNMAGFLLLHHPRCRRHESFENPILPQALAKLTNNQAQFVSMLERFPWDSCDEETRCGEGRDDRFGHEVSTVLGGGLMPALEKRKGNGTGAH</sequence>
<name>A0AAN7KM87_TRANT</name>
<accession>A0AAN7KM87</accession>
<evidence type="ECO:0000313" key="2">
    <source>
        <dbReference type="Proteomes" id="UP001346149"/>
    </source>
</evidence>
<evidence type="ECO:0000313" key="1">
    <source>
        <dbReference type="EMBL" id="KAK4765622.1"/>
    </source>
</evidence>
<protein>
    <submittedName>
        <fullName evidence="1">Uncharacterized protein</fullName>
    </submittedName>
</protein>
<dbReference type="AlphaFoldDB" id="A0AAN7KM87"/>